<dbReference type="Proteomes" id="UP001501586">
    <property type="component" value="Unassembled WGS sequence"/>
</dbReference>
<feature type="region of interest" description="Disordered" evidence="3">
    <location>
        <begin position="23"/>
        <end position="55"/>
    </location>
</feature>
<evidence type="ECO:0000256" key="3">
    <source>
        <dbReference type="SAM" id="MobiDB-lite"/>
    </source>
</evidence>
<evidence type="ECO:0000313" key="6">
    <source>
        <dbReference type="Proteomes" id="UP001501586"/>
    </source>
</evidence>
<evidence type="ECO:0000256" key="1">
    <source>
        <dbReference type="ARBA" id="ARBA00005323"/>
    </source>
</evidence>
<keyword evidence="6" id="KW-1185">Reference proteome</keyword>
<dbReference type="InterPro" id="IPR051466">
    <property type="entry name" value="D-amino_acid_metab_enzyme"/>
</dbReference>
<feature type="domain" description="D-serine dehydratase-like" evidence="4">
    <location>
        <begin position="368"/>
        <end position="470"/>
    </location>
</feature>
<protein>
    <submittedName>
        <fullName evidence="5">Amino acid deaminase</fullName>
    </submittedName>
</protein>
<dbReference type="SUPFAM" id="SSF51419">
    <property type="entry name" value="PLP-binding barrel"/>
    <property type="match status" value="1"/>
</dbReference>
<dbReference type="InterPro" id="IPR029066">
    <property type="entry name" value="PLP-binding_barrel"/>
</dbReference>
<name>A0ABP8EFI2_9MICO</name>
<evidence type="ECO:0000259" key="4">
    <source>
        <dbReference type="SMART" id="SM01119"/>
    </source>
</evidence>
<dbReference type="EMBL" id="BAABAZ010000003">
    <property type="protein sequence ID" value="GAA4282605.1"/>
    <property type="molecule type" value="Genomic_DNA"/>
</dbReference>
<dbReference type="Pfam" id="PF14031">
    <property type="entry name" value="D-ser_dehydrat"/>
    <property type="match status" value="1"/>
</dbReference>
<dbReference type="SMART" id="SM01119">
    <property type="entry name" value="D-ser_dehydrat"/>
    <property type="match status" value="1"/>
</dbReference>
<dbReference type="Gene3D" id="3.20.20.10">
    <property type="entry name" value="Alanine racemase"/>
    <property type="match status" value="1"/>
</dbReference>
<comment type="caution">
    <text evidence="5">The sequence shown here is derived from an EMBL/GenBank/DDBJ whole genome shotgun (WGS) entry which is preliminary data.</text>
</comment>
<evidence type="ECO:0000313" key="5">
    <source>
        <dbReference type="EMBL" id="GAA4282605.1"/>
    </source>
</evidence>
<organism evidence="5 6">
    <name type="scientific">Brevibacterium daeguense</name>
    <dbReference type="NCBI Taxonomy" id="909936"/>
    <lineage>
        <taxon>Bacteria</taxon>
        <taxon>Bacillati</taxon>
        <taxon>Actinomycetota</taxon>
        <taxon>Actinomycetes</taxon>
        <taxon>Micrococcales</taxon>
        <taxon>Brevibacteriaceae</taxon>
        <taxon>Brevibacterium</taxon>
    </lineage>
</organism>
<dbReference type="PANTHER" id="PTHR28004">
    <property type="entry name" value="ZGC:162816-RELATED"/>
    <property type="match status" value="1"/>
</dbReference>
<keyword evidence="2" id="KW-0456">Lyase</keyword>
<feature type="compositionally biased region" description="Low complexity" evidence="3">
    <location>
        <begin position="25"/>
        <end position="43"/>
    </location>
</feature>
<dbReference type="Gene3D" id="2.40.37.20">
    <property type="entry name" value="D-serine dehydratase-like domain"/>
    <property type="match status" value="1"/>
</dbReference>
<dbReference type="InterPro" id="IPR001608">
    <property type="entry name" value="Ala_racemase_N"/>
</dbReference>
<reference evidence="6" key="1">
    <citation type="journal article" date="2019" name="Int. J. Syst. Evol. Microbiol.">
        <title>The Global Catalogue of Microorganisms (GCM) 10K type strain sequencing project: providing services to taxonomists for standard genome sequencing and annotation.</title>
        <authorList>
            <consortium name="The Broad Institute Genomics Platform"/>
            <consortium name="The Broad Institute Genome Sequencing Center for Infectious Disease"/>
            <person name="Wu L."/>
            <person name="Ma J."/>
        </authorList>
    </citation>
    <scope>NUCLEOTIDE SEQUENCE [LARGE SCALE GENOMIC DNA]</scope>
    <source>
        <strain evidence="6">JCM 17458</strain>
    </source>
</reference>
<dbReference type="InterPro" id="IPR042208">
    <property type="entry name" value="D-ser_dehydrat-like_sf"/>
</dbReference>
<dbReference type="PANTHER" id="PTHR28004:SF8">
    <property type="entry name" value="D-SERINE DEAMINASE"/>
    <property type="match status" value="1"/>
</dbReference>
<proteinExistence type="inferred from homology"/>
<accession>A0ABP8EFI2</accession>
<sequence>MGALTWTAPSGRGLRWNMATQHSETAGSAAGPAGASAHPTTGANQELPRGGPEHSRLPTAATVILGPQHKSIPPALWGRPGSQVGTERLPLSTFPTPLFTLSDTAISRNLELMSRYARDSGVLLAPHGKTTMSPDLWHRQLDAGCWGISVATPWQAQIARHAGVQTIVLANTLLDPTGIAWVAQEMRADRGFRFVCWVDSPAGVQLLDRVLTDAGAERPLEVIVEVGGPDGRAGVRSQHDGIAVAEAVAASRHLRLLGVGGYEGVFAHDRSADDVQRVTDYLAGVTELHAQLVGQGLYPGQALLTAGGSMYFDLVVDAFTDAARTATAQGVSTSVLLRSGAYLIHDSGTYDEVSALGSLHAAEALAPGMHVFSRVLSRPEPGLAILDAGKRDVPFDYGLPVPLRVLGDASPETEQALAAATMRTLNDQHLFLDLPAGTSAAALPVGAVVQLGLSHPCTAFDKWRLVTTVDDATSEEPHVTGFLPTYF</sequence>
<dbReference type="Pfam" id="PF01168">
    <property type="entry name" value="Ala_racemase_N"/>
    <property type="match status" value="1"/>
</dbReference>
<gene>
    <name evidence="5" type="ORF">GCM10022261_01360</name>
</gene>
<comment type="similarity">
    <text evidence="1">Belongs to the DSD1 family.</text>
</comment>
<evidence type="ECO:0000256" key="2">
    <source>
        <dbReference type="ARBA" id="ARBA00023239"/>
    </source>
</evidence>
<dbReference type="InterPro" id="IPR026956">
    <property type="entry name" value="D-ser_dehydrat-like_dom"/>
</dbReference>